<keyword evidence="3" id="KW-1185">Reference proteome</keyword>
<reference evidence="2 3" key="1">
    <citation type="submission" date="2020-09" db="EMBL/GenBank/DDBJ databases">
        <title>De no assembly of potato wild relative species, Solanum commersonii.</title>
        <authorList>
            <person name="Cho K."/>
        </authorList>
    </citation>
    <scope>NUCLEOTIDE SEQUENCE [LARGE SCALE GENOMIC DNA]</scope>
    <source>
        <strain evidence="2">LZ3.2</strain>
        <tissue evidence="2">Leaf</tissue>
    </source>
</reference>
<evidence type="ECO:0000313" key="3">
    <source>
        <dbReference type="Proteomes" id="UP000824120"/>
    </source>
</evidence>
<gene>
    <name evidence="2" type="ORF">H5410_050806</name>
</gene>
<proteinExistence type="predicted"/>
<sequence length="106" mass="11895">MDLEIDFCSSVLSPEGKGQVGDEMKQSAQRGRKTKTTKLIASGIGSTWVQFERVNPSPSPTHSARETWESEWSKAEVVLNVETQCSREIELIRGKLLEREFTPTIV</sequence>
<feature type="region of interest" description="Disordered" evidence="1">
    <location>
        <begin position="14"/>
        <end position="36"/>
    </location>
</feature>
<comment type="caution">
    <text evidence="2">The sequence shown here is derived from an EMBL/GenBank/DDBJ whole genome shotgun (WGS) entry which is preliminary data.</text>
</comment>
<dbReference type="AlphaFoldDB" id="A0A9J5WWK2"/>
<evidence type="ECO:0000256" key="1">
    <source>
        <dbReference type="SAM" id="MobiDB-lite"/>
    </source>
</evidence>
<dbReference type="Proteomes" id="UP000824120">
    <property type="component" value="Chromosome 10"/>
</dbReference>
<dbReference type="EMBL" id="JACXVP010000010">
    <property type="protein sequence ID" value="KAG5580179.1"/>
    <property type="molecule type" value="Genomic_DNA"/>
</dbReference>
<evidence type="ECO:0000313" key="2">
    <source>
        <dbReference type="EMBL" id="KAG5580179.1"/>
    </source>
</evidence>
<accession>A0A9J5WWK2</accession>
<name>A0A9J5WWK2_SOLCO</name>
<protein>
    <submittedName>
        <fullName evidence="2">Uncharacterized protein</fullName>
    </submittedName>
</protein>
<organism evidence="2 3">
    <name type="scientific">Solanum commersonii</name>
    <name type="common">Commerson's wild potato</name>
    <name type="synonym">Commerson's nightshade</name>
    <dbReference type="NCBI Taxonomy" id="4109"/>
    <lineage>
        <taxon>Eukaryota</taxon>
        <taxon>Viridiplantae</taxon>
        <taxon>Streptophyta</taxon>
        <taxon>Embryophyta</taxon>
        <taxon>Tracheophyta</taxon>
        <taxon>Spermatophyta</taxon>
        <taxon>Magnoliopsida</taxon>
        <taxon>eudicotyledons</taxon>
        <taxon>Gunneridae</taxon>
        <taxon>Pentapetalae</taxon>
        <taxon>asterids</taxon>
        <taxon>lamiids</taxon>
        <taxon>Solanales</taxon>
        <taxon>Solanaceae</taxon>
        <taxon>Solanoideae</taxon>
        <taxon>Solaneae</taxon>
        <taxon>Solanum</taxon>
    </lineage>
</organism>